<accession>A0A0F9PQG2</accession>
<organism evidence="1">
    <name type="scientific">marine sediment metagenome</name>
    <dbReference type="NCBI Taxonomy" id="412755"/>
    <lineage>
        <taxon>unclassified sequences</taxon>
        <taxon>metagenomes</taxon>
        <taxon>ecological metagenomes</taxon>
    </lineage>
</organism>
<protein>
    <submittedName>
        <fullName evidence="1">Uncharacterized protein</fullName>
    </submittedName>
</protein>
<comment type="caution">
    <text evidence="1">The sequence shown here is derived from an EMBL/GenBank/DDBJ whole genome shotgun (WGS) entry which is preliminary data.</text>
</comment>
<reference evidence="1" key="1">
    <citation type="journal article" date="2015" name="Nature">
        <title>Complex archaea that bridge the gap between prokaryotes and eukaryotes.</title>
        <authorList>
            <person name="Spang A."/>
            <person name="Saw J.H."/>
            <person name="Jorgensen S.L."/>
            <person name="Zaremba-Niedzwiedzka K."/>
            <person name="Martijn J."/>
            <person name="Lind A.E."/>
            <person name="van Eijk R."/>
            <person name="Schleper C."/>
            <person name="Guy L."/>
            <person name="Ettema T.J."/>
        </authorList>
    </citation>
    <scope>NUCLEOTIDE SEQUENCE</scope>
</reference>
<name>A0A0F9PQG2_9ZZZZ</name>
<feature type="non-terminal residue" evidence="1">
    <location>
        <position position="1"/>
    </location>
</feature>
<evidence type="ECO:0000313" key="1">
    <source>
        <dbReference type="EMBL" id="KKM95392.1"/>
    </source>
</evidence>
<gene>
    <name evidence="1" type="ORF">LCGC14_1188650</name>
</gene>
<dbReference type="AlphaFoldDB" id="A0A0F9PQG2"/>
<sequence>IHELSLISMRKGFIELNESGDIREIVLEGIADVEKTHKLNKLTIDEIAEEIAQRNVLEDSLVSILAVISTSYAYFKHICKRASIEKLEELIEHPNYVVQCYAFVALTQKNTDKLFKIIMSKLHITEVIKTMGFDIGGRAKVADFFLYEGQPFLTEEQFHKVVEEVLENNYDLQFKSNYFLELKPKEKDYKMIRKFVTEYKNPNALVALAKFQKNADLEIIKSFSHGELWQFYKAVQIFPHPSLLNTLLKIHNKGLERKETYPPNLESLYTALSVYHNIEALEVLTKTFDRIKNRDFVEYHAEAIFRAIRDFQDGFYDKLLFILWKDYNQINLEIFDYLWEKNSELSLETIKISVNDPDKFYQMIHNWDNFKDTTQGVEKLAEKMIRIFVREDKKNAFKAIKTNILLQNVNYLPVITKIVSKLSEVKDEFIEVLFNRFSNDKNYHVYYEIAKCLLDYNSTEINSKLLQIFKEKSYLRKNAELKEILKNEIR</sequence>
<dbReference type="EMBL" id="LAZR01006013">
    <property type="protein sequence ID" value="KKM95392.1"/>
    <property type="molecule type" value="Genomic_DNA"/>
</dbReference>
<proteinExistence type="predicted"/>